<dbReference type="InterPro" id="IPR001387">
    <property type="entry name" value="Cro/C1-type_HTH"/>
</dbReference>
<organism evidence="2 3">
    <name type="scientific">Paenibacillus athensensis</name>
    <dbReference type="NCBI Taxonomy" id="1967502"/>
    <lineage>
        <taxon>Bacteria</taxon>
        <taxon>Bacillati</taxon>
        <taxon>Bacillota</taxon>
        <taxon>Bacilli</taxon>
        <taxon>Bacillales</taxon>
        <taxon>Paenibacillaceae</taxon>
        <taxon>Paenibacillus</taxon>
    </lineage>
</organism>
<protein>
    <submittedName>
        <fullName evidence="2">Transcriptional regulator</fullName>
    </submittedName>
</protein>
<dbReference type="SUPFAM" id="SSF47413">
    <property type="entry name" value="lambda repressor-like DNA-binding domains"/>
    <property type="match status" value="1"/>
</dbReference>
<dbReference type="GO" id="GO:0003677">
    <property type="term" value="F:DNA binding"/>
    <property type="evidence" value="ECO:0007669"/>
    <property type="project" value="InterPro"/>
</dbReference>
<reference evidence="2 3" key="1">
    <citation type="submission" date="2017-03" db="EMBL/GenBank/DDBJ databases">
        <title>Isolation of Levoglucosan Utilizing Bacteria.</title>
        <authorList>
            <person name="Arya A.S."/>
        </authorList>
    </citation>
    <scope>NUCLEOTIDE SEQUENCE [LARGE SCALE GENOMIC DNA]</scope>
    <source>
        <strain evidence="2 3">MEC069</strain>
    </source>
</reference>
<dbReference type="Proteomes" id="UP000298246">
    <property type="component" value="Unassembled WGS sequence"/>
</dbReference>
<dbReference type="RefSeq" id="WP_134749611.1">
    <property type="nucleotide sequence ID" value="NZ_MYFO02000004.1"/>
</dbReference>
<dbReference type="AlphaFoldDB" id="A0A4Y8QAJ9"/>
<feature type="domain" description="HTH cro/C1-type" evidence="1">
    <location>
        <begin position="13"/>
        <end position="85"/>
    </location>
</feature>
<evidence type="ECO:0000313" key="2">
    <source>
        <dbReference type="EMBL" id="TFE91441.1"/>
    </source>
</evidence>
<dbReference type="InterPro" id="IPR041413">
    <property type="entry name" value="MLTR_LBD"/>
</dbReference>
<dbReference type="EMBL" id="MYFO01000002">
    <property type="protein sequence ID" value="TFE91441.1"/>
    <property type="molecule type" value="Genomic_DNA"/>
</dbReference>
<comment type="caution">
    <text evidence="2">The sequence shown here is derived from an EMBL/GenBank/DDBJ whole genome shotgun (WGS) entry which is preliminary data.</text>
</comment>
<dbReference type="Pfam" id="PF17765">
    <property type="entry name" value="MLTR_LBD"/>
    <property type="match status" value="1"/>
</dbReference>
<evidence type="ECO:0000259" key="1">
    <source>
        <dbReference type="SMART" id="SM00530"/>
    </source>
</evidence>
<dbReference type="SMART" id="SM00530">
    <property type="entry name" value="HTH_XRE"/>
    <property type="match status" value="1"/>
</dbReference>
<keyword evidence="3" id="KW-1185">Reference proteome</keyword>
<accession>A0A4Y8QAJ9</accession>
<proteinExistence type="predicted"/>
<dbReference type="PANTHER" id="PTHR35010">
    <property type="entry name" value="BLL4672 PROTEIN-RELATED"/>
    <property type="match status" value="1"/>
</dbReference>
<sequence>MNSAERLAALSEFLTTHRARLQPEAVGLPAAGRRRTPGLRREEVAQIAGVSTTWYTWLEQGRAIKMSAQVLDRIALALQLNEDERQYLFMLALEQPAPTAVDERAPTVTHALRRIMEELRECPAILFDRRCNIVGWNRAAAAVFIDFEQVPPSERNMIWLLFTRKEFKALAANWNDFVSGFLAMFRSYYGQYVGDDWYSDFIRSISERNAEFDALWHRNDVSSAPEVSIEFRHARAGKMLFDLTMLQVQGQTDLRCSVYTPAPGTDTGEKLSQLQKRLGDRL</sequence>
<evidence type="ECO:0000313" key="3">
    <source>
        <dbReference type="Proteomes" id="UP000298246"/>
    </source>
</evidence>
<dbReference type="Pfam" id="PF13560">
    <property type="entry name" value="HTH_31"/>
    <property type="match status" value="1"/>
</dbReference>
<gene>
    <name evidence="2" type="ORF">B5M42_03090</name>
</gene>
<dbReference type="Gene3D" id="3.30.450.180">
    <property type="match status" value="1"/>
</dbReference>
<dbReference type="PANTHER" id="PTHR35010:SF2">
    <property type="entry name" value="BLL4672 PROTEIN"/>
    <property type="match status" value="1"/>
</dbReference>
<dbReference type="CDD" id="cd00093">
    <property type="entry name" value="HTH_XRE"/>
    <property type="match status" value="1"/>
</dbReference>
<dbReference type="InterPro" id="IPR010982">
    <property type="entry name" value="Lambda_DNA-bd_dom_sf"/>
</dbReference>
<dbReference type="Gene3D" id="1.10.260.40">
    <property type="entry name" value="lambda repressor-like DNA-binding domains"/>
    <property type="match status" value="1"/>
</dbReference>
<name>A0A4Y8QAJ9_9BACL</name>
<dbReference type="OrthoDB" id="5346389at2"/>